<dbReference type="OrthoDB" id="4721035at2759"/>
<dbReference type="GeneID" id="37051999"/>
<dbReference type="AlphaFoldDB" id="A0A317UMW9"/>
<reference evidence="3" key="1">
    <citation type="submission" date="2016-12" db="EMBL/GenBank/DDBJ databases">
        <title>The genomes of Aspergillus section Nigri reveals drivers in fungal speciation.</title>
        <authorList>
            <consortium name="DOE Joint Genome Institute"/>
            <person name="Vesth T.C."/>
            <person name="Nybo J."/>
            <person name="Theobald S."/>
            <person name="Brandl J."/>
            <person name="Frisvad J.C."/>
            <person name="Nielsen K.F."/>
            <person name="Lyhne E.K."/>
            <person name="Kogle M.E."/>
            <person name="Kuo A."/>
            <person name="Riley R."/>
            <person name="Clum A."/>
            <person name="Nolan M."/>
            <person name="Lipzen A."/>
            <person name="Salamov A."/>
            <person name="Henrissat B."/>
            <person name="Wiebenga A."/>
            <person name="De vries R.P."/>
            <person name="Grigoriev I.V."/>
            <person name="Mortensen U.H."/>
            <person name="Andersen M.R."/>
            <person name="Baker S.E."/>
        </authorList>
    </citation>
    <scope>NUCLEOTIDE SEQUENCE</scope>
    <source>
        <strain evidence="3">CBS 122712</strain>
    </source>
</reference>
<keyword evidence="2" id="KW-0472">Membrane</keyword>
<keyword evidence="2" id="KW-0812">Transmembrane</keyword>
<feature type="transmembrane region" description="Helical" evidence="2">
    <location>
        <begin position="188"/>
        <end position="208"/>
    </location>
</feature>
<feature type="region of interest" description="Disordered" evidence="1">
    <location>
        <begin position="1"/>
        <end position="70"/>
    </location>
</feature>
<dbReference type="EMBL" id="MSFU01000052">
    <property type="protein sequence ID" value="PWY61882.1"/>
    <property type="molecule type" value="Genomic_DNA"/>
</dbReference>
<gene>
    <name evidence="3" type="ORF">BO83DRAFT_373388</name>
</gene>
<dbReference type="RefSeq" id="XP_025381916.1">
    <property type="nucleotide sequence ID" value="XM_025530037.1"/>
</dbReference>
<keyword evidence="4" id="KW-1185">Reference proteome</keyword>
<proteinExistence type="predicted"/>
<feature type="transmembrane region" description="Helical" evidence="2">
    <location>
        <begin position="128"/>
        <end position="150"/>
    </location>
</feature>
<sequence>MAEFSDQLRLLPARNPSDTGSIENVDSGDRSNICLQDTGAYRDSSRSSLASTPQKPVEDNDQPDDVPVPTTKPKRRCSVVFVTLIVLAVYSTILSGIFFVIACIKPFYGGLIGSNGSLTASTASLLSALFAKTIELSFVTICVAFLGQLLSRRALAHGSDGVSIAEITLRTWITQPGSLLMQLETLRYLGWTALGTLTLTVALSAMLYTTAAEALVSPNLVMGPVQYRLLQGNVSTQYADPKYLENKCQSPMTSAIDPGHFNTTCFNMEMAGRAYNDFYQYLQDWAELLADGNATSSVLTDRPQPNSLLYDNTTVQGSWIETDNMTQLSLQYGRMVNNITAAYPHGGIFSAARNPANDIQQPSDLSGEGKYILSASVPSPAVNVLCTGMSSDELAPLIYSQWHTNSTLDISNWYTEGPTYNTTNRTAVDSLFGFSDHHPAPVFPIYPQPYNTIINSKIDGSPSIYLLGAAPTAHNPPYVLCSLRSKLSGRCSTRYQVESSGGKLTSHCEDPTDTLQYSRIHPDTSESTYDLNWKQVAWDWADSVSLGSGLMGDNASVERLLMESIPSFNPSTNTSSLDPTLPSVSEGLIVLAGTTLLLGSQDSPYIPYWNYSSNGSSLSTPAVQVFNASLQSAGYASGRTSDWQRAFYIILAIVFVISIIFLGYILLQVRGRLVTDFTELPNLFELARNSPAGGQWVESQSRPKFREKWHVEMNEENGQYYIRTM</sequence>
<dbReference type="VEuPathDB" id="FungiDB:BO83DRAFT_373388"/>
<feature type="transmembrane region" description="Helical" evidence="2">
    <location>
        <begin position="646"/>
        <end position="667"/>
    </location>
</feature>
<dbReference type="Proteomes" id="UP000246171">
    <property type="component" value="Unassembled WGS sequence"/>
</dbReference>
<protein>
    <submittedName>
        <fullName evidence="3">Uncharacterized protein</fullName>
    </submittedName>
</protein>
<comment type="caution">
    <text evidence="3">The sequence shown here is derived from an EMBL/GenBank/DDBJ whole genome shotgun (WGS) entry which is preliminary data.</text>
</comment>
<accession>A0A317UMW9</accession>
<organism evidence="3 4">
    <name type="scientific">Aspergillus eucalypticola (strain CBS 122712 / IBT 29274)</name>
    <dbReference type="NCBI Taxonomy" id="1448314"/>
    <lineage>
        <taxon>Eukaryota</taxon>
        <taxon>Fungi</taxon>
        <taxon>Dikarya</taxon>
        <taxon>Ascomycota</taxon>
        <taxon>Pezizomycotina</taxon>
        <taxon>Eurotiomycetes</taxon>
        <taxon>Eurotiomycetidae</taxon>
        <taxon>Eurotiales</taxon>
        <taxon>Aspergillaceae</taxon>
        <taxon>Aspergillus</taxon>
        <taxon>Aspergillus subgen. Circumdati</taxon>
    </lineage>
</organism>
<evidence type="ECO:0000256" key="2">
    <source>
        <dbReference type="SAM" id="Phobius"/>
    </source>
</evidence>
<name>A0A317UMW9_ASPEC</name>
<keyword evidence="2" id="KW-1133">Transmembrane helix</keyword>
<evidence type="ECO:0000256" key="1">
    <source>
        <dbReference type="SAM" id="MobiDB-lite"/>
    </source>
</evidence>
<evidence type="ECO:0000313" key="3">
    <source>
        <dbReference type="EMBL" id="PWY61882.1"/>
    </source>
</evidence>
<evidence type="ECO:0000313" key="4">
    <source>
        <dbReference type="Proteomes" id="UP000246171"/>
    </source>
</evidence>
<feature type="transmembrane region" description="Helical" evidence="2">
    <location>
        <begin position="79"/>
        <end position="108"/>
    </location>
</feature>